<proteinExistence type="predicted"/>
<evidence type="ECO:0000256" key="7">
    <source>
        <dbReference type="ARBA" id="ARBA00022801"/>
    </source>
</evidence>
<evidence type="ECO:0000259" key="19">
    <source>
        <dbReference type="Pfam" id="PF00912"/>
    </source>
</evidence>
<evidence type="ECO:0000256" key="16">
    <source>
        <dbReference type="SAM" id="MobiDB-lite"/>
    </source>
</evidence>
<keyword evidence="10 17" id="KW-1133">Transmembrane helix</keyword>
<comment type="catalytic activity">
    <reaction evidence="15">
        <text>[GlcNAc-(1-&gt;4)-Mur2Ac(oyl-L-Ala-gamma-D-Glu-L-Lys-D-Ala-D-Ala)](n)-di-trans,octa-cis-undecaprenyl diphosphate + beta-D-GlcNAc-(1-&gt;4)-Mur2Ac(oyl-L-Ala-gamma-D-Glu-L-Lys-D-Ala-D-Ala)-di-trans,octa-cis-undecaprenyl diphosphate = [GlcNAc-(1-&gt;4)-Mur2Ac(oyl-L-Ala-gamma-D-Glu-L-Lys-D-Ala-D-Ala)](n+1)-di-trans,octa-cis-undecaprenyl diphosphate + di-trans,octa-cis-undecaprenyl diphosphate + H(+)</text>
        <dbReference type="Rhea" id="RHEA:23708"/>
        <dbReference type="Rhea" id="RHEA-COMP:9602"/>
        <dbReference type="Rhea" id="RHEA-COMP:9603"/>
        <dbReference type="ChEBI" id="CHEBI:15378"/>
        <dbReference type="ChEBI" id="CHEBI:58405"/>
        <dbReference type="ChEBI" id="CHEBI:60033"/>
        <dbReference type="ChEBI" id="CHEBI:78435"/>
        <dbReference type="EC" id="2.4.99.28"/>
    </reaction>
</comment>
<keyword evidence="21" id="KW-1185">Reference proteome</keyword>
<dbReference type="GO" id="GO:0008360">
    <property type="term" value="P:regulation of cell shape"/>
    <property type="evidence" value="ECO:0007669"/>
    <property type="project" value="UniProtKB-KW"/>
</dbReference>
<dbReference type="Gene3D" id="1.10.3810.10">
    <property type="entry name" value="Biosynthetic peptidoglycan transglycosylase-like"/>
    <property type="match status" value="1"/>
</dbReference>
<dbReference type="Pfam" id="PF00905">
    <property type="entry name" value="Transpeptidase"/>
    <property type="match status" value="1"/>
</dbReference>
<dbReference type="Gene3D" id="3.90.1310.40">
    <property type="match status" value="1"/>
</dbReference>
<evidence type="ECO:0000256" key="13">
    <source>
        <dbReference type="ARBA" id="ARBA00023316"/>
    </source>
</evidence>
<dbReference type="SUPFAM" id="SSF53955">
    <property type="entry name" value="Lysozyme-like"/>
    <property type="match status" value="1"/>
</dbReference>
<gene>
    <name evidence="20" type="ORF">SAMN05216498_3134</name>
</gene>
<feature type="compositionally biased region" description="Low complexity" evidence="16">
    <location>
        <begin position="980"/>
        <end position="991"/>
    </location>
</feature>
<feature type="region of interest" description="Disordered" evidence="16">
    <location>
        <begin position="923"/>
        <end position="1004"/>
    </location>
</feature>
<feature type="compositionally biased region" description="Low complexity" evidence="16">
    <location>
        <begin position="959"/>
        <end position="972"/>
    </location>
</feature>
<evidence type="ECO:0000256" key="17">
    <source>
        <dbReference type="SAM" id="Phobius"/>
    </source>
</evidence>
<evidence type="ECO:0000256" key="5">
    <source>
        <dbReference type="ARBA" id="ARBA00022679"/>
    </source>
</evidence>
<feature type="transmembrane region" description="Helical" evidence="17">
    <location>
        <begin position="29"/>
        <end position="56"/>
    </location>
</feature>
<dbReference type="Pfam" id="PF00912">
    <property type="entry name" value="Transgly"/>
    <property type="match status" value="1"/>
</dbReference>
<evidence type="ECO:0000256" key="6">
    <source>
        <dbReference type="ARBA" id="ARBA00022692"/>
    </source>
</evidence>
<dbReference type="InterPro" id="IPR001460">
    <property type="entry name" value="PCN-bd_Tpept"/>
</dbReference>
<evidence type="ECO:0000256" key="15">
    <source>
        <dbReference type="ARBA" id="ARBA00049902"/>
    </source>
</evidence>
<organism evidence="20 21">
    <name type="scientific">Tenuibacillus multivorans</name>
    <dbReference type="NCBI Taxonomy" id="237069"/>
    <lineage>
        <taxon>Bacteria</taxon>
        <taxon>Bacillati</taxon>
        <taxon>Bacillota</taxon>
        <taxon>Bacilli</taxon>
        <taxon>Bacillales</taxon>
        <taxon>Bacillaceae</taxon>
        <taxon>Tenuibacillus</taxon>
    </lineage>
</organism>
<dbReference type="InterPro" id="IPR013783">
    <property type="entry name" value="Ig-like_fold"/>
</dbReference>
<keyword evidence="1" id="KW-1003">Cell membrane</keyword>
<dbReference type="PANTHER" id="PTHR32282">
    <property type="entry name" value="BINDING PROTEIN TRANSPEPTIDASE, PUTATIVE-RELATED"/>
    <property type="match status" value="1"/>
</dbReference>
<dbReference type="RefSeq" id="WP_093857517.1">
    <property type="nucleotide sequence ID" value="NZ_BJVZ01000009.1"/>
</dbReference>
<keyword evidence="4" id="KW-0328">Glycosyltransferase</keyword>
<feature type="domain" description="Glycosyl transferase family 51" evidence="19">
    <location>
        <begin position="92"/>
        <end position="276"/>
    </location>
</feature>
<dbReference type="GO" id="GO:0009252">
    <property type="term" value="P:peptidoglycan biosynthetic process"/>
    <property type="evidence" value="ECO:0007669"/>
    <property type="project" value="UniProtKB-KW"/>
</dbReference>
<keyword evidence="12" id="KW-0511">Multifunctional enzyme</keyword>
<evidence type="ECO:0000313" key="20">
    <source>
        <dbReference type="EMBL" id="SDN81228.1"/>
    </source>
</evidence>
<dbReference type="GO" id="GO:0006508">
    <property type="term" value="P:proteolysis"/>
    <property type="evidence" value="ECO:0007669"/>
    <property type="project" value="UniProtKB-KW"/>
</dbReference>
<reference evidence="20 21" key="1">
    <citation type="submission" date="2016-10" db="EMBL/GenBank/DDBJ databases">
        <authorList>
            <person name="de Groot N.N."/>
        </authorList>
    </citation>
    <scope>NUCLEOTIDE SEQUENCE [LARGE SCALE GENOMIC DNA]</scope>
    <source>
        <strain evidence="20 21">CGMCC 1.3442</strain>
    </source>
</reference>
<feature type="compositionally biased region" description="Acidic residues" evidence="16">
    <location>
        <begin position="937"/>
        <end position="958"/>
    </location>
</feature>
<dbReference type="SUPFAM" id="SSF56601">
    <property type="entry name" value="beta-lactamase/transpeptidase-like"/>
    <property type="match status" value="1"/>
</dbReference>
<evidence type="ECO:0000256" key="12">
    <source>
        <dbReference type="ARBA" id="ARBA00023268"/>
    </source>
</evidence>
<evidence type="ECO:0000256" key="4">
    <source>
        <dbReference type="ARBA" id="ARBA00022676"/>
    </source>
</evidence>
<evidence type="ECO:0000256" key="14">
    <source>
        <dbReference type="ARBA" id="ARBA00034000"/>
    </source>
</evidence>
<dbReference type="STRING" id="237069.SAMN05216498_3134"/>
<dbReference type="InterPro" id="IPR012338">
    <property type="entry name" value="Beta-lactam/transpept-like"/>
</dbReference>
<name>A0A1H0EFW8_9BACI</name>
<accession>A0A1H0EFW8</accession>
<dbReference type="InterPro" id="IPR023346">
    <property type="entry name" value="Lysozyme-like_dom_sf"/>
</dbReference>
<evidence type="ECO:0000256" key="1">
    <source>
        <dbReference type="ARBA" id="ARBA00022475"/>
    </source>
</evidence>
<keyword evidence="7" id="KW-0378">Hydrolase</keyword>
<evidence type="ECO:0000256" key="11">
    <source>
        <dbReference type="ARBA" id="ARBA00023136"/>
    </source>
</evidence>
<dbReference type="OrthoDB" id="9766909at2"/>
<keyword evidence="6 17" id="KW-0812">Transmembrane</keyword>
<keyword evidence="11 17" id="KW-0472">Membrane</keyword>
<sequence>MDKNEFRDKWLSYFQKGKFLSSTRITLDVMWHIALFFIIIGLVAMFFLGGLGFGYFASLVQGLPDDGKEEMRKQIYNYEETSNIYFANNVHMGELRSDLHREEVTLDNVSENVKNAIIATEDEYFKTHNGIVPKAIMRALYQEFSNAEMQSGGSTLTQQLIKSQILTNEVSFERKAKEILIALRLENFFEKDEIFEAYLNIVPFGRDSSGRNIAGIQSAAQGLFDVDASELNLAQAAYIAGMPQSPIAYTPFKNNGEVKSEENLQPGLDRQYVVLSRMLDEGMINQQEFDEALNYDVIGNLTDKKESTIIDYPFLTFEIESRAIDIMTEQLAIDDGYTLDEINNNSNLREQYRILAERDLRQRGYNIHTTINKEIYDKFQEVTEEYSYFNPTKYVTRIDPNTGEQYQKEEPVETGAYLMENQTGRIIAFVGGRDHERSQINHMSFHIRPNGSTMKPLFGYAPAMEEGVIQPGSPIPDVKFEYVDTAGNVWTPSNYIASLESGIESARQALFNSHNLPAGRLAIEMAEQGVDSTEYLEKMGFSNVTPDDAPPANILGSKYVTVEENTNAFATFANDGKFIDGYMIERIEDGEGNVIFEHEVEETEVFSPQTAYLTVDILRDVLTQGTGTYLRSQLNHPYVDWAGKTGTTNYWMDSWFVGTNPNVTLGTWIGYDTYDVDGDGFVSENERRNYMNLRVCRDCALGYSSRNQGYWAQLANVATEINPELMAPEERFESPGGIVTRSYCQLSGKLPSEMCEDLGLVKTDLFNVDYVPTERDNSVIEGQYVQIGENYYQAAEQTPVEFVEEGHFLRPGFIEEKGWDNITDLSKLLPDNEAWANLIVPEEEPPEDDGAPPAPTGLTIENNSITWNSVETDVIGYRIYMASSEDGEFQRVDSTKETTALIPLDNRQYAISAVDFYGQESELSDPVTFGDLGLPVDQEEDEEDEEENDNDENNDDSNDNNGNGDNNDNGNDNGTGNGNENGNNNGNGNENNNDDDNQNNRDLG</sequence>
<evidence type="ECO:0000256" key="9">
    <source>
        <dbReference type="ARBA" id="ARBA00022984"/>
    </source>
</evidence>
<dbReference type="Gene3D" id="3.40.710.10">
    <property type="entry name" value="DD-peptidase/beta-lactamase superfamily"/>
    <property type="match status" value="1"/>
</dbReference>
<keyword evidence="5" id="KW-0808">Transferase</keyword>
<dbReference type="EMBL" id="FNIG01000009">
    <property type="protein sequence ID" value="SDN81228.1"/>
    <property type="molecule type" value="Genomic_DNA"/>
</dbReference>
<dbReference type="InterPro" id="IPR036950">
    <property type="entry name" value="PBP_transglycosylase"/>
</dbReference>
<evidence type="ECO:0000256" key="10">
    <source>
        <dbReference type="ARBA" id="ARBA00022989"/>
    </source>
</evidence>
<evidence type="ECO:0000256" key="3">
    <source>
        <dbReference type="ARBA" id="ARBA00022670"/>
    </source>
</evidence>
<dbReference type="GO" id="GO:0071555">
    <property type="term" value="P:cell wall organization"/>
    <property type="evidence" value="ECO:0007669"/>
    <property type="project" value="UniProtKB-KW"/>
</dbReference>
<keyword evidence="13" id="KW-0961">Cell wall biogenesis/degradation</keyword>
<dbReference type="InterPro" id="IPR001264">
    <property type="entry name" value="Glyco_trans_51"/>
</dbReference>
<dbReference type="InterPro" id="IPR050396">
    <property type="entry name" value="Glycosyltr_51/Transpeptidase"/>
</dbReference>
<dbReference type="GO" id="GO:0008658">
    <property type="term" value="F:penicillin binding"/>
    <property type="evidence" value="ECO:0007669"/>
    <property type="project" value="InterPro"/>
</dbReference>
<keyword evidence="2" id="KW-0121">Carboxypeptidase</keyword>
<dbReference type="GO" id="GO:0030288">
    <property type="term" value="C:outer membrane-bounded periplasmic space"/>
    <property type="evidence" value="ECO:0007669"/>
    <property type="project" value="TreeGrafter"/>
</dbReference>
<keyword evidence="3" id="KW-0645">Protease</keyword>
<keyword evidence="8" id="KW-0133">Cell shape</keyword>
<evidence type="ECO:0000313" key="21">
    <source>
        <dbReference type="Proteomes" id="UP000199334"/>
    </source>
</evidence>
<evidence type="ECO:0000256" key="8">
    <source>
        <dbReference type="ARBA" id="ARBA00022960"/>
    </source>
</evidence>
<dbReference type="GO" id="GO:0008955">
    <property type="term" value="F:peptidoglycan glycosyltransferase activity"/>
    <property type="evidence" value="ECO:0007669"/>
    <property type="project" value="UniProtKB-EC"/>
</dbReference>
<dbReference type="Proteomes" id="UP000199334">
    <property type="component" value="Unassembled WGS sequence"/>
</dbReference>
<dbReference type="GO" id="GO:0009002">
    <property type="term" value="F:serine-type D-Ala-D-Ala carboxypeptidase activity"/>
    <property type="evidence" value="ECO:0007669"/>
    <property type="project" value="UniProtKB-EC"/>
</dbReference>
<comment type="catalytic activity">
    <reaction evidence="14">
        <text>Preferential cleavage: (Ac)2-L-Lys-D-Ala-|-D-Ala. Also transpeptidation of peptidyl-alanyl moieties that are N-acyl substituents of D-alanine.</text>
        <dbReference type="EC" id="3.4.16.4"/>
    </reaction>
</comment>
<dbReference type="Gene3D" id="2.60.40.10">
    <property type="entry name" value="Immunoglobulins"/>
    <property type="match status" value="1"/>
</dbReference>
<evidence type="ECO:0000259" key="18">
    <source>
        <dbReference type="Pfam" id="PF00905"/>
    </source>
</evidence>
<keyword evidence="9" id="KW-0573">Peptidoglycan synthesis</keyword>
<feature type="domain" description="Penicillin-binding protein transpeptidase" evidence="18">
    <location>
        <begin position="416"/>
        <end position="671"/>
    </location>
</feature>
<dbReference type="AlphaFoldDB" id="A0A1H0EFW8"/>
<protein>
    <submittedName>
        <fullName evidence="20">Penicillin-binding protein</fullName>
    </submittedName>
</protein>
<dbReference type="PANTHER" id="PTHR32282:SF32">
    <property type="entry name" value="PENICILLIN-BINDING PROTEIN 2A"/>
    <property type="match status" value="1"/>
</dbReference>
<evidence type="ECO:0000256" key="2">
    <source>
        <dbReference type="ARBA" id="ARBA00022645"/>
    </source>
</evidence>